<keyword evidence="2 6" id="KW-0645">Protease</keyword>
<dbReference type="Pfam" id="PF00089">
    <property type="entry name" value="Trypsin"/>
    <property type="match status" value="1"/>
</dbReference>
<dbReference type="PRINTS" id="PR00839">
    <property type="entry name" value="V8PROTEASE"/>
</dbReference>
<keyword evidence="9" id="KW-1185">Reference proteome</keyword>
<dbReference type="EMBL" id="PZKE01000010">
    <property type="protein sequence ID" value="PTE13968.1"/>
    <property type="molecule type" value="Genomic_DNA"/>
</dbReference>
<dbReference type="Proteomes" id="UP000241362">
    <property type="component" value="Unassembled WGS sequence"/>
</dbReference>
<dbReference type="AlphaFoldDB" id="A0A2T4J802"/>
<sequence>MVKRWFLGLGLCLALPVAAQDSGLVALTTGDAVKGWQAVGKLTLGDHAFCTGALIGPQLVLTAAHCLYDKTSGSRMADGDITFQAGWRNGRAEAYRGVRRSLTHPGYAYSAQEDLSRVADDLALLELDQPILLPQLQPFATAAQPGSGDRVSVVSYAKDRAEIPSIQQGCTVLTQFREAMVLSCDIDFGSSGAPVFALRDGVQKVVSVISAKAEMEGRKVALAVPLDAPLALLRAEMEAEDAPKATPGVRVISGGDAAAGAKFLSP</sequence>
<dbReference type="InterPro" id="IPR008256">
    <property type="entry name" value="Peptidase_S1B"/>
</dbReference>
<feature type="chain" id="PRO_5015375253" description="Serine protease" evidence="6">
    <location>
        <begin position="20"/>
        <end position="266"/>
    </location>
</feature>
<dbReference type="PROSITE" id="PS00134">
    <property type="entry name" value="TRYPSIN_HIS"/>
    <property type="match status" value="1"/>
</dbReference>
<organism evidence="8 9">
    <name type="scientific">Fuscovulum blasticum DSM 2131</name>
    <dbReference type="NCBI Taxonomy" id="1188250"/>
    <lineage>
        <taxon>Bacteria</taxon>
        <taxon>Pseudomonadati</taxon>
        <taxon>Pseudomonadota</taxon>
        <taxon>Alphaproteobacteria</taxon>
        <taxon>Rhodobacterales</taxon>
        <taxon>Paracoccaceae</taxon>
        <taxon>Pseudogemmobacter</taxon>
    </lineage>
</organism>
<dbReference type="RefSeq" id="WP_107673712.1">
    <property type="nucleotide sequence ID" value="NZ_PZKE01000010.1"/>
</dbReference>
<dbReference type="SMART" id="SM00020">
    <property type="entry name" value="Tryp_SPc"/>
    <property type="match status" value="1"/>
</dbReference>
<dbReference type="GO" id="GO:0006508">
    <property type="term" value="P:proteolysis"/>
    <property type="evidence" value="ECO:0007669"/>
    <property type="project" value="UniProtKB-KW"/>
</dbReference>
<protein>
    <recommendedName>
        <fullName evidence="6">Serine protease</fullName>
        <ecNumber evidence="6">3.4.21.-</ecNumber>
    </recommendedName>
</protein>
<reference evidence="8 9" key="1">
    <citation type="submission" date="2018-03" db="EMBL/GenBank/DDBJ databases">
        <title>Rhodobacter blasticus.</title>
        <authorList>
            <person name="Meyer T.E."/>
            <person name="Miller S."/>
            <person name="Lodha T."/>
            <person name="Gandham S."/>
            <person name="Chintalapati S."/>
            <person name="Chintalapati V.R."/>
        </authorList>
    </citation>
    <scope>NUCLEOTIDE SEQUENCE [LARGE SCALE GENOMIC DNA]</scope>
    <source>
        <strain evidence="8 9">DSM 2131</strain>
    </source>
</reference>
<accession>A0A2T4J802</accession>
<dbReference type="InterPro" id="IPR050966">
    <property type="entry name" value="Glutamyl_endopeptidase"/>
</dbReference>
<feature type="signal peptide" evidence="6">
    <location>
        <begin position="1"/>
        <end position="19"/>
    </location>
</feature>
<dbReference type="InterPro" id="IPR001254">
    <property type="entry name" value="Trypsin_dom"/>
</dbReference>
<evidence type="ECO:0000256" key="6">
    <source>
        <dbReference type="RuleBase" id="RU004296"/>
    </source>
</evidence>
<dbReference type="InterPro" id="IPR043504">
    <property type="entry name" value="Peptidase_S1_PA_chymotrypsin"/>
</dbReference>
<dbReference type="SUPFAM" id="SSF50494">
    <property type="entry name" value="Trypsin-like serine proteases"/>
    <property type="match status" value="1"/>
</dbReference>
<dbReference type="PANTHER" id="PTHR15462">
    <property type="entry name" value="SERINE PROTEASE"/>
    <property type="match status" value="1"/>
</dbReference>
<evidence type="ECO:0000313" key="8">
    <source>
        <dbReference type="EMBL" id="PTE13968.1"/>
    </source>
</evidence>
<dbReference type="EC" id="3.4.21.-" evidence="6"/>
<dbReference type="PROSITE" id="PS50240">
    <property type="entry name" value="TRYPSIN_DOM"/>
    <property type="match status" value="1"/>
</dbReference>
<name>A0A2T4J802_FUSBL</name>
<evidence type="ECO:0000256" key="3">
    <source>
        <dbReference type="ARBA" id="ARBA00022729"/>
    </source>
</evidence>
<dbReference type="InterPro" id="IPR018114">
    <property type="entry name" value="TRYPSIN_HIS"/>
</dbReference>
<dbReference type="InterPro" id="IPR009003">
    <property type="entry name" value="Peptidase_S1_PA"/>
</dbReference>
<evidence type="ECO:0000259" key="7">
    <source>
        <dbReference type="PROSITE" id="PS50240"/>
    </source>
</evidence>
<proteinExistence type="inferred from homology"/>
<evidence type="ECO:0000256" key="4">
    <source>
        <dbReference type="ARBA" id="ARBA00022801"/>
    </source>
</evidence>
<dbReference type="Gene3D" id="2.40.10.10">
    <property type="entry name" value="Trypsin-like serine proteases"/>
    <property type="match status" value="2"/>
</dbReference>
<keyword evidence="4 6" id="KW-0378">Hydrolase</keyword>
<keyword evidence="5 6" id="KW-0720">Serine protease</keyword>
<comment type="similarity">
    <text evidence="1 6">Belongs to the peptidase S1B family.</text>
</comment>
<gene>
    <name evidence="8" type="ORF">C5F44_11670</name>
</gene>
<evidence type="ECO:0000313" key="9">
    <source>
        <dbReference type="Proteomes" id="UP000241362"/>
    </source>
</evidence>
<dbReference type="PANTHER" id="PTHR15462:SF8">
    <property type="entry name" value="SERINE PROTEASE"/>
    <property type="match status" value="1"/>
</dbReference>
<feature type="domain" description="Peptidase S1" evidence="7">
    <location>
        <begin position="36"/>
        <end position="266"/>
    </location>
</feature>
<evidence type="ECO:0000256" key="1">
    <source>
        <dbReference type="ARBA" id="ARBA00008764"/>
    </source>
</evidence>
<comment type="caution">
    <text evidence="8">The sequence shown here is derived from an EMBL/GenBank/DDBJ whole genome shotgun (WGS) entry which is preliminary data.</text>
</comment>
<evidence type="ECO:0000256" key="2">
    <source>
        <dbReference type="ARBA" id="ARBA00022670"/>
    </source>
</evidence>
<dbReference type="GO" id="GO:0004252">
    <property type="term" value="F:serine-type endopeptidase activity"/>
    <property type="evidence" value="ECO:0007669"/>
    <property type="project" value="InterPro"/>
</dbReference>
<evidence type="ECO:0000256" key="5">
    <source>
        <dbReference type="ARBA" id="ARBA00022825"/>
    </source>
</evidence>
<keyword evidence="3 6" id="KW-0732">Signal</keyword>